<accession>F6DQ46</accession>
<keyword evidence="2" id="KW-0472">Membrane</keyword>
<feature type="transmembrane region" description="Helical" evidence="2">
    <location>
        <begin position="333"/>
        <end position="352"/>
    </location>
</feature>
<evidence type="ECO:0000313" key="4">
    <source>
        <dbReference type="EMBL" id="AEG61990.1"/>
    </source>
</evidence>
<feature type="compositionally biased region" description="Polar residues" evidence="1">
    <location>
        <begin position="124"/>
        <end position="133"/>
    </location>
</feature>
<keyword evidence="2" id="KW-0812">Transmembrane</keyword>
<dbReference type="EMBL" id="CP002780">
    <property type="protein sequence ID" value="AEG61990.1"/>
    <property type="molecule type" value="Genomic_DNA"/>
</dbReference>
<feature type="transmembrane region" description="Helical" evidence="2">
    <location>
        <begin position="372"/>
        <end position="391"/>
    </location>
</feature>
<evidence type="ECO:0000256" key="3">
    <source>
        <dbReference type="SAM" id="SignalP"/>
    </source>
</evidence>
<evidence type="ECO:0000256" key="1">
    <source>
        <dbReference type="SAM" id="MobiDB-lite"/>
    </source>
</evidence>
<protein>
    <submittedName>
        <fullName evidence="4">Uncharacterized protein</fullName>
    </submittedName>
</protein>
<feature type="transmembrane region" description="Helical" evidence="2">
    <location>
        <begin position="156"/>
        <end position="180"/>
    </location>
</feature>
<keyword evidence="3" id="KW-0732">Signal</keyword>
<evidence type="ECO:0000256" key="2">
    <source>
        <dbReference type="SAM" id="Phobius"/>
    </source>
</evidence>
<dbReference type="AlphaFoldDB" id="F6DQ46"/>
<feature type="transmembrane region" description="Helical" evidence="2">
    <location>
        <begin position="206"/>
        <end position="224"/>
    </location>
</feature>
<sequence>MVLKKIFLALAIWSIMAAPAYAMTLKPMVEDVSSKVSDKGKVTLTIKVKVVVSGDNVDHNITIYRTPLGGDNKPTGKQEKRGEISCPKVILEGPLDSERATTTFNESPGNGKYRYTVKTDDGSSRSTDVTLTNHLPGADDEDTKGGITSLHFTNKWLSVVMLWYCTLVMLSGAFIFLVIVRSGYRYYHSSIDPSIRASLLMDIQRCFVAMLIIILAPYCIYLLIQINDAGVSLFRNMTKNIIDSTNLELQQKNLDGAGMFETIVAAPFQTIVAIFNDVFDLYSLDQLIFNDTAQSPFFGDIFGQIQVGNVFATALLNMCFIGFNAYFNALYEIRFWVVSAAFVGTPLIVWIWALTEERQVLELWGGEIISTIFMQFFHALVFGVFFTILVASRVEHSATFMVNTLLAVASVDELALTLRKVGVWFASLGGALCFGTLLSVAIKMAVSRGDERKITEAKESFSKAITGVFVLGLSLIIAGFLVWLFSGDWY</sequence>
<feature type="transmembrane region" description="Helical" evidence="2">
    <location>
        <begin position="424"/>
        <end position="446"/>
    </location>
</feature>
<reference evidence="5" key="1">
    <citation type="submission" date="2011-05" db="EMBL/GenBank/DDBJ databases">
        <title>Complete sequence of Desulfotomaculum ruminis DSM 2154.</title>
        <authorList>
            <person name="Lucas S."/>
            <person name="Copeland A."/>
            <person name="Lapidus A."/>
            <person name="Cheng J.-F."/>
            <person name="Goodwin L."/>
            <person name="Pitluck S."/>
            <person name="Lu M."/>
            <person name="Detter J.C."/>
            <person name="Han C."/>
            <person name="Tapia R."/>
            <person name="Land M."/>
            <person name="Hauser L."/>
            <person name="Kyrpides N."/>
            <person name="Ivanova N."/>
            <person name="Mikhailova N."/>
            <person name="Pagani I."/>
            <person name="Stams A.J.M."/>
            <person name="Plugge C.M."/>
            <person name="Muyzer G."/>
            <person name="Kuever J."/>
            <person name="Parshina S.N."/>
            <person name="Ivanova A.E."/>
            <person name="Nazina T.N."/>
            <person name="Brambilla E."/>
            <person name="Spring S."/>
            <person name="Klenk H.-P."/>
            <person name="Woyke T."/>
        </authorList>
    </citation>
    <scope>NUCLEOTIDE SEQUENCE [LARGE SCALE GENOMIC DNA]</scope>
    <source>
        <strain evidence="5">ATCC 23193 / DSM 2154 / NCIB 8452 / DL</strain>
    </source>
</reference>
<dbReference type="InterPro" id="IPR043993">
    <property type="entry name" value="T4SS_pilin"/>
</dbReference>
<dbReference type="KEGG" id="dru:Desru_3790"/>
<feature type="signal peptide" evidence="3">
    <location>
        <begin position="1"/>
        <end position="22"/>
    </location>
</feature>
<feature type="transmembrane region" description="Helical" evidence="2">
    <location>
        <begin position="398"/>
        <end position="418"/>
    </location>
</feature>
<dbReference type="Proteomes" id="UP000009234">
    <property type="component" value="Chromosome"/>
</dbReference>
<dbReference type="HOGENOM" id="CLU_043509_0_0_9"/>
<gene>
    <name evidence="4" type="ordered locus">Desru_3790</name>
</gene>
<keyword evidence="5" id="KW-1185">Reference proteome</keyword>
<feature type="chain" id="PRO_5003333363" evidence="3">
    <location>
        <begin position="23"/>
        <end position="490"/>
    </location>
</feature>
<feature type="transmembrane region" description="Helical" evidence="2">
    <location>
        <begin position="305"/>
        <end position="326"/>
    </location>
</feature>
<feature type="transmembrane region" description="Helical" evidence="2">
    <location>
        <begin position="467"/>
        <end position="486"/>
    </location>
</feature>
<name>F6DQ46_DESRL</name>
<evidence type="ECO:0000313" key="5">
    <source>
        <dbReference type="Proteomes" id="UP000009234"/>
    </source>
</evidence>
<dbReference type="Pfam" id="PF18895">
    <property type="entry name" value="T4SS_pilin"/>
    <property type="match status" value="1"/>
</dbReference>
<feature type="region of interest" description="Disordered" evidence="1">
    <location>
        <begin position="115"/>
        <end position="135"/>
    </location>
</feature>
<reference evidence="4 5" key="2">
    <citation type="journal article" date="2012" name="Stand. Genomic Sci.">
        <title>Complete genome sequence of the sulfate-reducing firmicute Desulfotomaculum ruminis type strain (DL(T)).</title>
        <authorList>
            <person name="Spring S."/>
            <person name="Visser M."/>
            <person name="Lu M."/>
            <person name="Copeland A."/>
            <person name="Lapidus A."/>
            <person name="Lucas S."/>
            <person name="Cheng J.F."/>
            <person name="Han C."/>
            <person name="Tapia R."/>
            <person name="Goodwin L.A."/>
            <person name="Pitluck S."/>
            <person name="Ivanova N."/>
            <person name="Land M."/>
            <person name="Hauser L."/>
            <person name="Larimer F."/>
            <person name="Rohde M."/>
            <person name="Goker M."/>
            <person name="Detter J.C."/>
            <person name="Kyrpides N.C."/>
            <person name="Woyke T."/>
            <person name="Schaap P.J."/>
            <person name="Plugge C.M."/>
            <person name="Muyzer G."/>
            <person name="Kuever J."/>
            <person name="Pereira I.A."/>
            <person name="Parshina S.N."/>
            <person name="Bernier-Latmani R."/>
            <person name="Stams A.J."/>
            <person name="Klenk H.P."/>
        </authorList>
    </citation>
    <scope>NUCLEOTIDE SEQUENCE [LARGE SCALE GENOMIC DNA]</scope>
    <source>
        <strain evidence="5">ATCC 23193 / DSM 2154 / NCIB 8452 / DL</strain>
    </source>
</reference>
<proteinExistence type="predicted"/>
<dbReference type="STRING" id="696281.Desru_3790"/>
<keyword evidence="2" id="KW-1133">Transmembrane helix</keyword>
<dbReference type="OrthoDB" id="1786401at2"/>
<organism evidence="4 5">
    <name type="scientific">Desulforamulus ruminis (strain ATCC 23193 / DSM 2154 / NCIMB 8452 / DL)</name>
    <name type="common">Desulfotomaculum ruminis</name>
    <dbReference type="NCBI Taxonomy" id="696281"/>
    <lineage>
        <taxon>Bacteria</taxon>
        <taxon>Bacillati</taxon>
        <taxon>Bacillota</taxon>
        <taxon>Clostridia</taxon>
        <taxon>Eubacteriales</taxon>
        <taxon>Peptococcaceae</taxon>
        <taxon>Desulforamulus</taxon>
    </lineage>
</organism>